<evidence type="ECO:0000256" key="1">
    <source>
        <dbReference type="SAM" id="Phobius"/>
    </source>
</evidence>
<keyword evidence="1" id="KW-1133">Transmembrane helix</keyword>
<protein>
    <submittedName>
        <fullName evidence="2">Uncharacterized protein</fullName>
    </submittedName>
</protein>
<name>A0AAU7PGN9_9CAUD</name>
<sequence length="63" mass="7746">MAYIVYEWIFCFIVVFICVVLYNHTKCLYREFRNGNKHGHNKWMYVYHIAIIVFLVLNLILFI</sequence>
<feature type="transmembrane region" description="Helical" evidence="1">
    <location>
        <begin position="44"/>
        <end position="62"/>
    </location>
</feature>
<organism evidence="2">
    <name type="scientific">Escherichia phage fEgEco12</name>
    <dbReference type="NCBI Taxonomy" id="3158837"/>
    <lineage>
        <taxon>Viruses</taxon>
        <taxon>Duplodnaviria</taxon>
        <taxon>Heunggongvirae</taxon>
        <taxon>Uroviricota</taxon>
        <taxon>Caudoviricetes</taxon>
    </lineage>
</organism>
<proteinExistence type="predicted"/>
<accession>A0AAU7PGN9</accession>
<dbReference type="EMBL" id="PP777464">
    <property type="protein sequence ID" value="XBS49299.1"/>
    <property type="molecule type" value="Genomic_DNA"/>
</dbReference>
<reference evidence="2" key="1">
    <citation type="submission" date="2024-05" db="EMBL/GenBank/DDBJ databases">
        <authorList>
            <person name="Badawy S."/>
            <person name="Skurnik M."/>
        </authorList>
    </citation>
    <scope>NUCLEOTIDE SEQUENCE</scope>
</reference>
<keyword evidence="1" id="KW-0812">Transmembrane</keyword>
<keyword evidence="1" id="KW-0472">Membrane</keyword>
<feature type="transmembrane region" description="Helical" evidence="1">
    <location>
        <begin position="6"/>
        <end position="23"/>
    </location>
</feature>
<evidence type="ECO:0000313" key="2">
    <source>
        <dbReference type="EMBL" id="XBS49299.1"/>
    </source>
</evidence>